<feature type="domain" description="Response regulatory" evidence="3">
    <location>
        <begin position="5"/>
        <end position="114"/>
    </location>
</feature>
<protein>
    <submittedName>
        <fullName evidence="4">Response regulator</fullName>
    </submittedName>
</protein>
<dbReference type="Pfam" id="PF08663">
    <property type="entry name" value="HalX"/>
    <property type="match status" value="1"/>
</dbReference>
<dbReference type="EMBL" id="BAABKX010000015">
    <property type="protein sequence ID" value="GAA5056892.1"/>
    <property type="molecule type" value="Genomic_DNA"/>
</dbReference>
<sequence>MSSHTVLVADDERSIADLYTRWLDEEYEVYTAYDGAEAMEYADDTIDIALLDRDMPRVNGDDVLEAIRERQLDCRVGMITASEPDFDVLELGYDDYVVKPIRSPNQLHDIVTTLAQRATYSTDVQQLLTLSSKRATLETRMSLEELNGRDEYRELVTEIQSLKASLSDTLEGLGNDDLQGELAENYVASE</sequence>
<dbReference type="SMART" id="SM00448">
    <property type="entry name" value="REC"/>
    <property type="match status" value="1"/>
</dbReference>
<evidence type="ECO:0000313" key="5">
    <source>
        <dbReference type="Proteomes" id="UP001501729"/>
    </source>
</evidence>
<gene>
    <name evidence="4" type="ORF">GCM10025751_38330</name>
</gene>
<dbReference type="Pfam" id="PF00072">
    <property type="entry name" value="Response_reg"/>
    <property type="match status" value="1"/>
</dbReference>
<comment type="caution">
    <text evidence="4">The sequence shown here is derived from an EMBL/GenBank/DDBJ whole genome shotgun (WGS) entry which is preliminary data.</text>
</comment>
<dbReference type="InterPro" id="IPR013971">
    <property type="entry name" value="HalX_domain"/>
</dbReference>
<name>A0AAV3ULM0_9EURY</name>
<dbReference type="PANTHER" id="PTHR44591:SF3">
    <property type="entry name" value="RESPONSE REGULATORY DOMAIN-CONTAINING PROTEIN"/>
    <property type="match status" value="1"/>
</dbReference>
<dbReference type="InterPro" id="IPR050595">
    <property type="entry name" value="Bact_response_regulator"/>
</dbReference>
<dbReference type="RefSeq" id="WP_227774042.1">
    <property type="nucleotide sequence ID" value="NZ_BAABKX010000015.1"/>
</dbReference>
<dbReference type="SUPFAM" id="SSF52172">
    <property type="entry name" value="CheY-like"/>
    <property type="match status" value="1"/>
</dbReference>
<evidence type="ECO:0000256" key="1">
    <source>
        <dbReference type="ARBA" id="ARBA00022553"/>
    </source>
</evidence>
<organism evidence="4 5">
    <name type="scientific">Haladaptatus pallidirubidus</name>
    <dbReference type="NCBI Taxonomy" id="1008152"/>
    <lineage>
        <taxon>Archaea</taxon>
        <taxon>Methanobacteriati</taxon>
        <taxon>Methanobacteriota</taxon>
        <taxon>Stenosarchaea group</taxon>
        <taxon>Halobacteria</taxon>
        <taxon>Halobacteriales</taxon>
        <taxon>Haladaptataceae</taxon>
        <taxon>Haladaptatus</taxon>
    </lineage>
</organism>
<dbReference type="InterPro" id="IPR001789">
    <property type="entry name" value="Sig_transdc_resp-reg_receiver"/>
</dbReference>
<accession>A0AAV3ULM0</accession>
<keyword evidence="1 2" id="KW-0597">Phosphoprotein</keyword>
<dbReference type="GO" id="GO:0000160">
    <property type="term" value="P:phosphorelay signal transduction system"/>
    <property type="evidence" value="ECO:0007669"/>
    <property type="project" value="InterPro"/>
</dbReference>
<evidence type="ECO:0000256" key="2">
    <source>
        <dbReference type="PROSITE-ProRule" id="PRU00169"/>
    </source>
</evidence>
<feature type="modified residue" description="4-aspartylphosphate" evidence="2">
    <location>
        <position position="52"/>
    </location>
</feature>
<dbReference type="AlphaFoldDB" id="A0AAV3ULM0"/>
<dbReference type="GeneID" id="68614299"/>
<dbReference type="PANTHER" id="PTHR44591">
    <property type="entry name" value="STRESS RESPONSE REGULATOR PROTEIN 1"/>
    <property type="match status" value="1"/>
</dbReference>
<dbReference type="PROSITE" id="PS50110">
    <property type="entry name" value="RESPONSE_REGULATORY"/>
    <property type="match status" value="1"/>
</dbReference>
<dbReference type="Gene3D" id="3.40.50.2300">
    <property type="match status" value="1"/>
</dbReference>
<dbReference type="Proteomes" id="UP001501729">
    <property type="component" value="Unassembled WGS sequence"/>
</dbReference>
<keyword evidence="5" id="KW-1185">Reference proteome</keyword>
<reference evidence="4 5" key="1">
    <citation type="journal article" date="2019" name="Int. J. Syst. Evol. Microbiol.">
        <title>The Global Catalogue of Microorganisms (GCM) 10K type strain sequencing project: providing services to taxonomists for standard genome sequencing and annotation.</title>
        <authorList>
            <consortium name="The Broad Institute Genomics Platform"/>
            <consortium name="The Broad Institute Genome Sequencing Center for Infectious Disease"/>
            <person name="Wu L."/>
            <person name="Ma J."/>
        </authorList>
    </citation>
    <scope>NUCLEOTIDE SEQUENCE [LARGE SCALE GENOMIC DNA]</scope>
    <source>
        <strain evidence="4 5">JCM 17504</strain>
    </source>
</reference>
<dbReference type="InterPro" id="IPR011006">
    <property type="entry name" value="CheY-like_superfamily"/>
</dbReference>
<evidence type="ECO:0000313" key="4">
    <source>
        <dbReference type="EMBL" id="GAA5056892.1"/>
    </source>
</evidence>
<proteinExistence type="predicted"/>
<evidence type="ECO:0000259" key="3">
    <source>
        <dbReference type="PROSITE" id="PS50110"/>
    </source>
</evidence>